<feature type="transmembrane region" description="Helical" evidence="1">
    <location>
        <begin position="111"/>
        <end position="128"/>
    </location>
</feature>
<dbReference type="InterPro" id="IPR009476">
    <property type="entry name" value="DUF1097"/>
</dbReference>
<dbReference type="RefSeq" id="WP_242146753.1">
    <property type="nucleotide sequence ID" value="NZ_CP093379.1"/>
</dbReference>
<feature type="transmembrane region" description="Helical" evidence="1">
    <location>
        <begin position="134"/>
        <end position="153"/>
    </location>
</feature>
<proteinExistence type="predicted"/>
<keyword evidence="1" id="KW-0472">Membrane</keyword>
<gene>
    <name evidence="2" type="ORF">MMG00_06880</name>
</gene>
<keyword evidence="3" id="KW-1185">Reference proteome</keyword>
<dbReference type="Proteomes" id="UP000829542">
    <property type="component" value="Chromosome"/>
</dbReference>
<keyword evidence="1" id="KW-1133">Transmembrane helix</keyword>
<keyword evidence="1" id="KW-0812">Transmembrane</keyword>
<evidence type="ECO:0000256" key="1">
    <source>
        <dbReference type="SAM" id="Phobius"/>
    </source>
</evidence>
<feature type="transmembrane region" description="Helical" evidence="1">
    <location>
        <begin position="83"/>
        <end position="106"/>
    </location>
</feature>
<protein>
    <submittedName>
        <fullName evidence="2">DUF1097 domain-containing protein</fullName>
    </submittedName>
</protein>
<dbReference type="EMBL" id="CP093379">
    <property type="protein sequence ID" value="UNM94972.1"/>
    <property type="molecule type" value="Genomic_DNA"/>
</dbReference>
<evidence type="ECO:0000313" key="3">
    <source>
        <dbReference type="Proteomes" id="UP000829542"/>
    </source>
</evidence>
<organism evidence="2 3">
    <name type="scientific">Ignatzschineria rhizosphaerae</name>
    <dbReference type="NCBI Taxonomy" id="2923279"/>
    <lineage>
        <taxon>Bacteria</taxon>
        <taxon>Pseudomonadati</taxon>
        <taxon>Pseudomonadota</taxon>
        <taxon>Gammaproteobacteria</taxon>
        <taxon>Cardiobacteriales</taxon>
        <taxon>Ignatzschineriaceae</taxon>
        <taxon>Ignatzschineria</taxon>
    </lineage>
</organism>
<accession>A0ABY3X1R6</accession>
<feature type="transmembrane region" description="Helical" evidence="1">
    <location>
        <begin position="57"/>
        <end position="77"/>
    </location>
</feature>
<evidence type="ECO:0000313" key="2">
    <source>
        <dbReference type="EMBL" id="UNM94972.1"/>
    </source>
</evidence>
<sequence>MKNPNKKIPKELLISALFTGLLCGLWAGFADYLFLNVWAGFAGCTAYFATGKHNLQALIITITTTLVGALMAFLMIILETKTFGFIGGPIAGTLGVGSLVAIIVLLGINKWLSFVPGMFVGCYTFFAIDGMNDGNWLTLCLSLTVGAILGYCCDIGGSKLGKKLSY</sequence>
<reference evidence="2 3" key="1">
    <citation type="submission" date="2022-03" db="EMBL/GenBank/DDBJ databases">
        <title>Ignatzschineria rhizosphaerae HR5S32.</title>
        <authorList>
            <person name="Sun J.Q."/>
            <person name="Feng J.Y."/>
        </authorList>
    </citation>
    <scope>NUCLEOTIDE SEQUENCE [LARGE SCALE GENOMIC DNA]</scope>
    <source>
        <strain evidence="2 3">HR5S32</strain>
    </source>
</reference>
<name>A0ABY3X1R6_9GAMM</name>
<dbReference type="Pfam" id="PF06496">
    <property type="entry name" value="DUF1097"/>
    <property type="match status" value="1"/>
</dbReference>
<feature type="transmembrane region" description="Helical" evidence="1">
    <location>
        <begin position="12"/>
        <end position="29"/>
    </location>
</feature>